<evidence type="ECO:0000313" key="3">
    <source>
        <dbReference type="EMBL" id="EJX56284.1"/>
    </source>
</evidence>
<dbReference type="AlphaFoldDB" id="A0AAV3H0T7"/>
<protein>
    <submittedName>
        <fullName evidence="3">Flagellar protein FliS</fullName>
    </submittedName>
</protein>
<keyword evidence="2" id="KW-0812">Transmembrane</keyword>
<accession>A0AAV3H0T7</accession>
<organism evidence="3 4">
    <name type="scientific">Enterococcus faecium R496</name>
    <dbReference type="NCBI Taxonomy" id="1134836"/>
    <lineage>
        <taxon>Bacteria</taxon>
        <taxon>Bacillati</taxon>
        <taxon>Bacillota</taxon>
        <taxon>Bacilli</taxon>
        <taxon>Lactobacillales</taxon>
        <taxon>Enterococcaceae</taxon>
        <taxon>Enterococcus</taxon>
    </lineage>
</organism>
<sequence>MLALLRKGAGKLMEKDVNSASTKDQYNIIGGLLGDKDKRTRHGLRIMLATFLGVFLLLTGLGSYIYQLGNYNYYLVNNTTPIGSSLTFARSGAEITISDVWTDKTRDVTVVKLGYSGNARKLLSTQGKNYNLYMATKEKDRPKKLEMSYGMLSTDGDAFLFLKGKLDERAYQVFIANQVSLISGDYTADDDTKVNVNESDSVTKALSQYSMNDVDNEGVISFGKKAKPVNTPDNINFRINPYSDTTNVYQGSFLTKDGDIDYSKVVAVTSKNNVVNKLEDQLNASNTNIKKIEATKAEYLERLQQNPDDKDSQESIRQLDSRMETEIKTINDTQKLIDQYKNADFNKDSFGDMKTTFKYLTLTD</sequence>
<gene>
    <name evidence="3" type="ORF">HMPREF1378_00103</name>
</gene>
<keyword evidence="2" id="KW-0472">Membrane</keyword>
<dbReference type="Proteomes" id="UP000006402">
    <property type="component" value="Unassembled WGS sequence"/>
</dbReference>
<evidence type="ECO:0000313" key="4">
    <source>
        <dbReference type="Proteomes" id="UP000006402"/>
    </source>
</evidence>
<evidence type="ECO:0000256" key="1">
    <source>
        <dbReference type="SAM" id="Coils"/>
    </source>
</evidence>
<proteinExistence type="predicted"/>
<comment type="caution">
    <text evidence="3">The sequence shown here is derived from an EMBL/GenBank/DDBJ whole genome shotgun (WGS) entry which is preliminary data.</text>
</comment>
<keyword evidence="2" id="KW-1133">Transmembrane helix</keyword>
<feature type="coiled-coil region" evidence="1">
    <location>
        <begin position="275"/>
        <end position="302"/>
    </location>
</feature>
<feature type="transmembrane region" description="Helical" evidence="2">
    <location>
        <begin position="46"/>
        <end position="66"/>
    </location>
</feature>
<dbReference type="EMBL" id="AMAH01000010">
    <property type="protein sequence ID" value="EJX56284.1"/>
    <property type="molecule type" value="Genomic_DNA"/>
</dbReference>
<keyword evidence="1" id="KW-0175">Coiled coil</keyword>
<evidence type="ECO:0000256" key="2">
    <source>
        <dbReference type="SAM" id="Phobius"/>
    </source>
</evidence>
<name>A0AAV3H0T7_ENTFC</name>
<reference evidence="3 4" key="1">
    <citation type="submission" date="2012-04" db="EMBL/GenBank/DDBJ databases">
        <authorList>
            <person name="Weinstock G."/>
            <person name="Sodergren E."/>
            <person name="Lobos E.A."/>
            <person name="Fulton L."/>
            <person name="Fulton R."/>
            <person name="Courtney L."/>
            <person name="Fronick C."/>
            <person name="O'Laughlin M."/>
            <person name="Godfrey J."/>
            <person name="Wilson R.M."/>
            <person name="Miner T."/>
            <person name="Farmer C."/>
            <person name="Delehaunty K."/>
            <person name="Cordes M."/>
            <person name="Minx P."/>
            <person name="Tomlinson C."/>
            <person name="Chen J."/>
            <person name="Wollam A."/>
            <person name="Pepin K.H."/>
            <person name="Bhonagiri V."/>
            <person name="Zhang X."/>
            <person name="Suruliraj S."/>
            <person name="Warren W."/>
            <person name="Mitreva M."/>
            <person name="Mardis E.R."/>
            <person name="Wilson R.K."/>
        </authorList>
    </citation>
    <scope>NUCLEOTIDE SEQUENCE [LARGE SCALE GENOMIC DNA]</scope>
    <source>
        <strain evidence="3 4">R496</strain>
    </source>
</reference>
<keyword evidence="3" id="KW-0969">Cilium</keyword>
<keyword evidence="3" id="KW-0966">Cell projection</keyword>
<keyword evidence="3" id="KW-0282">Flagellum</keyword>